<dbReference type="Gene3D" id="3.60.15.10">
    <property type="entry name" value="Ribonuclease Z/Hydroxyacylglutathione hydrolase-like"/>
    <property type="match status" value="1"/>
</dbReference>
<comment type="caution">
    <text evidence="3">The sequence shown here is derived from an EMBL/GenBank/DDBJ whole genome shotgun (WGS) entry which is preliminary data.</text>
</comment>
<evidence type="ECO:0000256" key="2">
    <source>
        <dbReference type="ARBA" id="ARBA00022833"/>
    </source>
</evidence>
<evidence type="ECO:0000313" key="3">
    <source>
        <dbReference type="EMBL" id="KGO27528.1"/>
    </source>
</evidence>
<dbReference type="SUPFAM" id="SSF56281">
    <property type="entry name" value="Metallo-hydrolase/oxidoreductase"/>
    <property type="match status" value="1"/>
</dbReference>
<sequence length="193" mass="22206">MELEFLGTGAGQPSKQRNVSSIALRMLNERNEVWLFDVGEATQHQLLRSNTRSRKVRKIFITHMHGDHIFGLPGFLTSRNFQASETSDNGRPTDIEIFGPRGLKNFVINALKYSQVRLQYHIKFITAAPGKIFEDDQFVVKAYPMNHGIEDYAYRVEEKSTAGQLQVERLLDLGLKPGPIFWSSQNRRNDHFR</sequence>
<dbReference type="InterPro" id="IPR036866">
    <property type="entry name" value="RibonucZ/Hydroxyglut_hydro"/>
</dbReference>
<keyword evidence="4" id="KW-1185">Reference proteome</keyword>
<proteinExistence type="predicted"/>
<evidence type="ECO:0000256" key="1">
    <source>
        <dbReference type="ARBA" id="ARBA00022759"/>
    </source>
</evidence>
<keyword evidence="1" id="KW-0378">Hydrolase</keyword>
<gene>
    <name evidence="3" type="ORF">Q757_07700</name>
</gene>
<keyword evidence="1" id="KW-0540">Nuclease</keyword>
<keyword evidence="2" id="KW-0862">Zinc</keyword>
<dbReference type="PANTHER" id="PTHR46018">
    <property type="entry name" value="ZINC PHOSPHODIESTERASE ELAC PROTEIN 1"/>
    <property type="match status" value="1"/>
</dbReference>
<organism evidence="3 4">
    <name type="scientific">Oenococcus alcoholitolerans</name>
    <dbReference type="NCBI Taxonomy" id="931074"/>
    <lineage>
        <taxon>Bacteria</taxon>
        <taxon>Bacillati</taxon>
        <taxon>Bacillota</taxon>
        <taxon>Bacilli</taxon>
        <taxon>Lactobacillales</taxon>
        <taxon>Lactobacillaceae</taxon>
        <taxon>Oenococcus</taxon>
    </lineage>
</organism>
<evidence type="ECO:0008006" key="5">
    <source>
        <dbReference type="Google" id="ProtNLM"/>
    </source>
</evidence>
<protein>
    <recommendedName>
        <fullName evidence="5">Metallo-beta-lactamase domain-containing protein</fullName>
    </recommendedName>
</protein>
<dbReference type="Proteomes" id="UP000030023">
    <property type="component" value="Unassembled WGS sequence"/>
</dbReference>
<dbReference type="EMBL" id="AXCV01000406">
    <property type="protein sequence ID" value="KGO27528.1"/>
    <property type="molecule type" value="Genomic_DNA"/>
</dbReference>
<reference evidence="3 4" key="1">
    <citation type="journal article" date="2014" name="Antonie Van Leeuwenhoek">
        <title>Oenococcus alcoholitolerans sp. nov., a lactic acid bacteria isolated from cachaca and ethanol fermentation processes.</title>
        <authorList>
            <person name="Badotti F."/>
            <person name="Moreira A.P."/>
            <person name="Tonon L.A."/>
            <person name="de Lucena B.T."/>
            <person name="Gomes Fde C."/>
            <person name="Kruger R."/>
            <person name="Thompson C.C."/>
            <person name="de Morais M.A.Jr."/>
            <person name="Rosa C.A."/>
            <person name="Thompson F.L."/>
        </authorList>
    </citation>
    <scope>NUCLEOTIDE SEQUENCE [LARGE SCALE GENOMIC DNA]</scope>
    <source>
        <strain evidence="3 4">UFRJ-M7.2.18</strain>
    </source>
</reference>
<accession>A0ABR4XPW3</accession>
<dbReference type="PANTHER" id="PTHR46018:SF2">
    <property type="entry name" value="ZINC PHOSPHODIESTERASE ELAC PROTEIN 1"/>
    <property type="match status" value="1"/>
</dbReference>
<evidence type="ECO:0000313" key="4">
    <source>
        <dbReference type="Proteomes" id="UP000030023"/>
    </source>
</evidence>
<name>A0ABR4XPW3_9LACO</name>
<dbReference type="Pfam" id="PF23023">
    <property type="entry name" value="Anti-Pycsar_Apyc1"/>
    <property type="match status" value="1"/>
</dbReference>
<keyword evidence="1" id="KW-0255">Endonuclease</keyword>